<sequence>MRIEAIDLQSALIKASNELSCSVVDLEYEILQNPKKGFLGIGRKNAIIEARKIKRKNEKKHQDKKQKFDKKSAYKVEQVKQEQSEQEEKKPSKQKYSVKSDEIFDDFHRERHLDRNPEDLLDEIRVQIENLFSKSCFNVSLQELSFYDKDCILIKFDGEDVALMIGKEAHRYKALSYILHNWINSKYKLLIRLEIAQFLESQTQAIENYITSVINKVEQNGKAQTKHLDGVLIKIALEKLRNAFPDKYVGIKEQGEQRFIVINDFYKKTNE</sequence>
<dbReference type="OrthoDB" id="5329502at2"/>
<dbReference type="InterPro" id="IPR040977">
    <property type="entry name" value="HP1451_C"/>
</dbReference>
<reference evidence="3 4" key="1">
    <citation type="submission" date="2017-07" db="EMBL/GenBank/DDBJ databases">
        <title>Analysis of two Campylobacter avium genomes and identification of a novel hippuricase gene.</title>
        <authorList>
            <person name="Miller W.G."/>
            <person name="Chapman M.H."/>
            <person name="Yee E."/>
            <person name="Revez J."/>
            <person name="Bono J.L."/>
            <person name="Rossi M."/>
        </authorList>
    </citation>
    <scope>NUCLEOTIDE SEQUENCE [LARGE SCALE GENOMIC DNA]</scope>
    <source>
        <strain evidence="3 4">LMG 24591</strain>
    </source>
</reference>
<dbReference type="InterPro" id="IPR015946">
    <property type="entry name" value="KH_dom-like_a/b"/>
</dbReference>
<dbReference type="SMART" id="SM01245">
    <property type="entry name" value="Jag_N"/>
    <property type="match status" value="1"/>
</dbReference>
<dbReference type="InterPro" id="IPR038247">
    <property type="entry name" value="Jag_N_dom_sf"/>
</dbReference>
<dbReference type="Gene3D" id="3.30.1370.180">
    <property type="match status" value="1"/>
</dbReference>
<name>A0A222MYE0_9BACT</name>
<dbReference type="Pfam" id="PF18472">
    <property type="entry name" value="HP1451_C"/>
    <property type="match status" value="1"/>
</dbReference>
<dbReference type="PANTHER" id="PTHR35800:SF1">
    <property type="entry name" value="RNA-BINDING PROTEIN KHPB"/>
    <property type="match status" value="1"/>
</dbReference>
<evidence type="ECO:0000313" key="3">
    <source>
        <dbReference type="EMBL" id="ASQ30562.1"/>
    </source>
</evidence>
<dbReference type="PANTHER" id="PTHR35800">
    <property type="entry name" value="PROTEIN JAG"/>
    <property type="match status" value="1"/>
</dbReference>
<evidence type="ECO:0000259" key="2">
    <source>
        <dbReference type="SMART" id="SM01245"/>
    </source>
</evidence>
<evidence type="ECO:0000313" key="4">
    <source>
        <dbReference type="Proteomes" id="UP000201169"/>
    </source>
</evidence>
<feature type="compositionally biased region" description="Basic and acidic residues" evidence="1">
    <location>
        <begin position="65"/>
        <end position="74"/>
    </location>
</feature>
<dbReference type="Gene3D" id="3.30.30.80">
    <property type="entry name" value="probable RNA-binding protein from clostridium symbiosum atcc 14940"/>
    <property type="match status" value="1"/>
</dbReference>
<dbReference type="InterPro" id="IPR039247">
    <property type="entry name" value="KhpB"/>
</dbReference>
<accession>A0A222MYE0</accession>
<keyword evidence="4" id="KW-1185">Reference proteome</keyword>
<dbReference type="Proteomes" id="UP000201169">
    <property type="component" value="Chromosome"/>
</dbReference>
<dbReference type="EMBL" id="CP022347">
    <property type="protein sequence ID" value="ASQ30562.1"/>
    <property type="molecule type" value="Genomic_DNA"/>
</dbReference>
<dbReference type="GO" id="GO:0003723">
    <property type="term" value="F:RNA binding"/>
    <property type="evidence" value="ECO:0007669"/>
    <property type="project" value="InterPro"/>
</dbReference>
<proteinExistence type="predicted"/>
<feature type="region of interest" description="Disordered" evidence="1">
    <location>
        <begin position="52"/>
        <end position="74"/>
    </location>
</feature>
<dbReference type="Gene3D" id="3.30.300.20">
    <property type="match status" value="1"/>
</dbReference>
<dbReference type="KEGG" id="cavi:CAV_0901"/>
<feature type="domain" description="RNA-binding protein KhpB N-terminal" evidence="2">
    <location>
        <begin position="2"/>
        <end position="53"/>
    </location>
</feature>
<evidence type="ECO:0000256" key="1">
    <source>
        <dbReference type="SAM" id="MobiDB-lite"/>
    </source>
</evidence>
<dbReference type="AlphaFoldDB" id="A0A222MYE0"/>
<feature type="compositionally biased region" description="Basic residues" evidence="1">
    <location>
        <begin position="52"/>
        <end position="64"/>
    </location>
</feature>
<dbReference type="Pfam" id="PF14804">
    <property type="entry name" value="Jag_N"/>
    <property type="match status" value="1"/>
</dbReference>
<dbReference type="InterPro" id="IPR032782">
    <property type="entry name" value="KhpB_N"/>
</dbReference>
<protein>
    <submittedName>
        <fullName evidence="3">Putative RNA-binding protein (Jag domain)</fullName>
    </submittedName>
</protein>
<organism evidence="3 4">
    <name type="scientific">Campylobacter avium LMG 24591</name>
    <dbReference type="NCBI Taxonomy" id="522484"/>
    <lineage>
        <taxon>Bacteria</taxon>
        <taxon>Pseudomonadati</taxon>
        <taxon>Campylobacterota</taxon>
        <taxon>Epsilonproteobacteria</taxon>
        <taxon>Campylobacterales</taxon>
        <taxon>Campylobacteraceae</taxon>
        <taxon>Campylobacter</taxon>
    </lineage>
</organism>
<gene>
    <name evidence="3" type="ORF">CAV_0901</name>
</gene>
<dbReference type="RefSeq" id="WP_094325316.1">
    <property type="nucleotide sequence ID" value="NZ_CP022347.1"/>
</dbReference>